<organism evidence="1 2">
    <name type="scientific">Mesorhizobium alhagi CCNWXJ12-2</name>
    <dbReference type="NCBI Taxonomy" id="1107882"/>
    <lineage>
        <taxon>Bacteria</taxon>
        <taxon>Pseudomonadati</taxon>
        <taxon>Pseudomonadota</taxon>
        <taxon>Alphaproteobacteria</taxon>
        <taxon>Hyphomicrobiales</taxon>
        <taxon>Phyllobacteriaceae</taxon>
        <taxon>Allomesorhizobium</taxon>
    </lineage>
</organism>
<evidence type="ECO:0000313" key="2">
    <source>
        <dbReference type="Proteomes" id="UP000003250"/>
    </source>
</evidence>
<dbReference type="AlphaFoldDB" id="H0I0W9"/>
<accession>H0I0W9</accession>
<gene>
    <name evidence="1" type="ORF">MAXJ12_30532</name>
</gene>
<protein>
    <submittedName>
        <fullName evidence="1">Uncharacterized protein</fullName>
    </submittedName>
</protein>
<proteinExistence type="predicted"/>
<name>H0I0W9_9HYPH</name>
<keyword evidence="2" id="KW-1185">Reference proteome</keyword>
<sequence length="53" mass="6163">MSCCFLTYARCLDTTMVVALQKHFEPLDTDFRGDRITKNKLFGERDQTIQTGF</sequence>
<dbReference type="EMBL" id="AHAM01000272">
    <property type="protein sequence ID" value="EHK53388.1"/>
    <property type="molecule type" value="Genomic_DNA"/>
</dbReference>
<reference evidence="1 2" key="1">
    <citation type="journal article" date="2012" name="J. Bacteriol.">
        <title>Draft Genome Sequence of Mesorhizobium alhagi CCNWXJ12-2T, a Novel Salt-Resistant Species Isolated from the Desert of Northwestern China.</title>
        <authorList>
            <person name="Zhou M."/>
            <person name="Chen W."/>
            <person name="Chen H."/>
            <person name="Wei G."/>
        </authorList>
    </citation>
    <scope>NUCLEOTIDE SEQUENCE [LARGE SCALE GENOMIC DNA]</scope>
    <source>
        <strain evidence="1 2">CCNWXJ12-2</strain>
    </source>
</reference>
<evidence type="ECO:0000313" key="1">
    <source>
        <dbReference type="EMBL" id="EHK53388.1"/>
    </source>
</evidence>
<dbReference type="Proteomes" id="UP000003250">
    <property type="component" value="Unassembled WGS sequence"/>
</dbReference>